<dbReference type="PROSITE" id="PS00163">
    <property type="entry name" value="FUMARATE_LYASES"/>
    <property type="match status" value="1"/>
</dbReference>
<feature type="compositionally biased region" description="Basic residues" evidence="9">
    <location>
        <begin position="48"/>
        <end position="70"/>
    </location>
</feature>
<protein>
    <recommendedName>
        <fullName evidence="4">argininosuccinate lyase</fullName>
        <ecNumber evidence="4">4.3.2.1</ecNumber>
    </recommendedName>
    <alternativeName>
        <fullName evidence="8">Arginosuccinase</fullName>
    </alternativeName>
</protein>
<evidence type="ECO:0000259" key="10">
    <source>
        <dbReference type="Pfam" id="PF00206"/>
    </source>
</evidence>
<evidence type="ECO:0000256" key="6">
    <source>
        <dbReference type="ARBA" id="ARBA00022605"/>
    </source>
</evidence>
<dbReference type="InterPro" id="IPR022761">
    <property type="entry name" value="Fumarate_lyase_N"/>
</dbReference>
<dbReference type="SUPFAM" id="SSF48557">
    <property type="entry name" value="L-aspartase-like"/>
    <property type="match status" value="1"/>
</dbReference>
<dbReference type="ExpressionAtlas" id="A0A1D6PC80">
    <property type="expression patterns" value="baseline and differential"/>
</dbReference>
<dbReference type="InterPro" id="IPR009049">
    <property type="entry name" value="Argininosuccinate_lyase"/>
</dbReference>
<dbReference type="EC" id="4.3.2.1" evidence="4"/>
<sequence>MPAAMSTTPRARGRKSHRRARCRCLGGNKEDRATPCCSFNPLRPLFRCPRRHRSRSRSRSRSKHRQRTPSKVRDAPVAAGAQQQAQEDEPSFFAYAMPNQSGFGATDKHKKNKKYRKPRMPSFGSCFRRRKKERGQAKAAAATVSAPRPALTPISSLLTHTPGSPASEKLQAATTPSVTQPPSPVHTENGSTAVNSPAPTGRQPASARPAKHSTDSMWSPFAPEMQQQQPKQVEVVDVETGDRLSTHELGLIEMLGSSTDNSAESSAKSSLDNVNEPPLPPAKRTVLERDAEAVPMMKIKEDNRQNPPSQHLLRRRAAASNNGERTPMAFTSQSLIFRAPASPSCARITPSSGRVTLRDRSAVFPLVAAASTSMASSESEDKRETKLWGGRFEEGVTDAVERFTESISYDWQLYKYDIMGSKAHASMLAGQGLITATDRDIILEGLDQIERLIQEGKFEWRKDREDVHMNIEAALIERVGEPAKKLHTARSRNDQIVTDLRLWCRDAIDRILIRIKQLQVSLVILASKYVDLIVPGYTHLQRAQPVLLPHLLLSYVEQLERDAGRLVNCRERMNFCPLGACALAGTGLPIDRFQTAKDLKFTAPMKNSYSASAGMGYLDMQAHMKSVIYLTLYFQALRFGGAKGIIDAVSDRDFVLEFLAANSIAAVHLSRIGEEWVLWASEEFGFLIPSDKVSTGSSIMPQKKNPDPMELVRGKSARVVGDLMTVLTLCKGLPQAYNRDLQEDKEPLFDSVKAVLGMLEVCTEFAQNISFNSKRIQSSLPAGYLDATTLADYLVKKGVPFRTSHEIVGRSVALCVSKNCQLAELELADLKSVHPVFEDDVYEYLGVENAVNKFISYGSTGSEQVKKQLEDWRIQLGVSS</sequence>
<dbReference type="IntAct" id="A0A1D6PC80">
    <property type="interactions" value="6"/>
</dbReference>
<comment type="similarity">
    <text evidence="3">Belongs to the lyase 1 family. Argininosuccinate lyase subfamily.</text>
</comment>
<dbReference type="CDD" id="cd01359">
    <property type="entry name" value="Argininosuccinate_lyase"/>
    <property type="match status" value="1"/>
</dbReference>
<dbReference type="SMR" id="A0A1D6PC80"/>
<gene>
    <name evidence="12" type="ORF">ZEAMMB73_Zm00001d047667</name>
</gene>
<evidence type="ECO:0000256" key="3">
    <source>
        <dbReference type="ARBA" id="ARBA00010755"/>
    </source>
</evidence>
<evidence type="ECO:0000256" key="4">
    <source>
        <dbReference type="ARBA" id="ARBA00012338"/>
    </source>
</evidence>
<dbReference type="Gene3D" id="1.10.40.30">
    <property type="entry name" value="Fumarase/aspartase (C-terminal domain)"/>
    <property type="match status" value="1"/>
</dbReference>
<keyword evidence="6" id="KW-0028">Amino-acid biosynthesis</keyword>
<dbReference type="Pfam" id="PF00206">
    <property type="entry name" value="Lyase_1"/>
    <property type="match status" value="2"/>
</dbReference>
<evidence type="ECO:0000256" key="2">
    <source>
        <dbReference type="ARBA" id="ARBA00004941"/>
    </source>
</evidence>
<dbReference type="FunFam" id="1.20.200.10:FF:000019">
    <property type="entry name" value="Argininosuccinate lyase chloroplastic"/>
    <property type="match status" value="1"/>
</dbReference>
<dbReference type="Gene3D" id="1.20.200.10">
    <property type="entry name" value="Fumarase/aspartase (Central domain)"/>
    <property type="match status" value="2"/>
</dbReference>
<dbReference type="InterPro" id="IPR029419">
    <property type="entry name" value="Arg_succ_lyase_C"/>
</dbReference>
<evidence type="ECO:0000256" key="1">
    <source>
        <dbReference type="ARBA" id="ARBA00000985"/>
    </source>
</evidence>
<feature type="compositionally biased region" description="Basic residues" evidence="9">
    <location>
        <begin position="108"/>
        <end position="119"/>
    </location>
</feature>
<evidence type="ECO:0000256" key="9">
    <source>
        <dbReference type="SAM" id="MobiDB-lite"/>
    </source>
</evidence>
<dbReference type="GO" id="GO:0042450">
    <property type="term" value="P:L-arginine biosynthetic process via ornithine"/>
    <property type="evidence" value="ECO:0007669"/>
    <property type="project" value="InterPro"/>
</dbReference>
<proteinExistence type="inferred from homology"/>
<dbReference type="InterPro" id="IPR024083">
    <property type="entry name" value="Fumarase/histidase_N"/>
</dbReference>
<accession>A0A1D6PC80</accession>
<comment type="pathway">
    <text evidence="2">Amino-acid biosynthesis; L-arginine biosynthesis; L-arginine from L-ornithine and carbamoyl phosphate: step 3/3.</text>
</comment>
<dbReference type="PANTHER" id="PTHR43814:SF1">
    <property type="entry name" value="ARGININOSUCCINATE LYASE"/>
    <property type="match status" value="1"/>
</dbReference>
<feature type="compositionally biased region" description="Polar residues" evidence="9">
    <location>
        <begin position="186"/>
        <end position="198"/>
    </location>
</feature>
<feature type="region of interest" description="Disordered" evidence="9">
    <location>
        <begin position="103"/>
        <end position="218"/>
    </location>
</feature>
<feature type="compositionally biased region" description="Polar residues" evidence="9">
    <location>
        <begin position="259"/>
        <end position="273"/>
    </location>
</feature>
<organism evidence="12">
    <name type="scientific">Zea mays</name>
    <name type="common">Maize</name>
    <dbReference type="NCBI Taxonomy" id="4577"/>
    <lineage>
        <taxon>Eukaryota</taxon>
        <taxon>Viridiplantae</taxon>
        <taxon>Streptophyta</taxon>
        <taxon>Embryophyta</taxon>
        <taxon>Tracheophyta</taxon>
        <taxon>Spermatophyta</taxon>
        <taxon>Magnoliopsida</taxon>
        <taxon>Liliopsida</taxon>
        <taxon>Poales</taxon>
        <taxon>Poaceae</taxon>
        <taxon>PACMAD clade</taxon>
        <taxon>Panicoideae</taxon>
        <taxon>Andropogonodae</taxon>
        <taxon>Andropogoneae</taxon>
        <taxon>Tripsacinae</taxon>
        <taxon>Zea</taxon>
    </lineage>
</organism>
<evidence type="ECO:0000256" key="5">
    <source>
        <dbReference type="ARBA" id="ARBA00022571"/>
    </source>
</evidence>
<dbReference type="STRING" id="4577.A0A1D6PC80"/>
<evidence type="ECO:0000256" key="8">
    <source>
        <dbReference type="ARBA" id="ARBA00032749"/>
    </source>
</evidence>
<dbReference type="FunFam" id="1.10.40.30:FF:000001">
    <property type="entry name" value="Argininosuccinate lyase"/>
    <property type="match status" value="1"/>
</dbReference>
<evidence type="ECO:0000259" key="11">
    <source>
        <dbReference type="Pfam" id="PF14698"/>
    </source>
</evidence>
<dbReference type="FunCoup" id="A0A1D6PC80">
    <property type="interactions" value="2186"/>
</dbReference>
<dbReference type="InParanoid" id="A0A1D6PC80"/>
<dbReference type="InterPro" id="IPR020557">
    <property type="entry name" value="Fumarate_lyase_CS"/>
</dbReference>
<feature type="domain" description="Fumarate lyase N-terminal" evidence="10">
    <location>
        <begin position="622"/>
        <end position="721"/>
    </location>
</feature>
<evidence type="ECO:0000256" key="7">
    <source>
        <dbReference type="ARBA" id="ARBA00023239"/>
    </source>
</evidence>
<keyword evidence="7 12" id="KW-0456">Lyase</keyword>
<dbReference type="PRINTS" id="PR00145">
    <property type="entry name" value="ARGSUCLYASE"/>
</dbReference>
<dbReference type="InterPro" id="IPR008948">
    <property type="entry name" value="L-Aspartase-like"/>
</dbReference>
<feature type="compositionally biased region" description="Polar residues" evidence="9">
    <location>
        <begin position="153"/>
        <end position="164"/>
    </location>
</feature>
<name>A0A1D6PC80_MAIZE</name>
<dbReference type="AlphaFoldDB" id="A0A1D6PC80"/>
<dbReference type="InterPro" id="IPR000362">
    <property type="entry name" value="Fumarate_lyase_fam"/>
</dbReference>
<feature type="compositionally biased region" description="Low complexity" evidence="9">
    <location>
        <begin position="137"/>
        <end position="149"/>
    </location>
</feature>
<dbReference type="HAMAP" id="MF_00006">
    <property type="entry name" value="Arg_succ_lyase"/>
    <property type="match status" value="1"/>
</dbReference>
<dbReference type="FunFam" id="1.10.275.10:FF:000013">
    <property type="entry name" value="Argininosuccinate lyase"/>
    <property type="match status" value="1"/>
</dbReference>
<dbReference type="Gene3D" id="1.10.275.10">
    <property type="entry name" value="Fumarase/aspartase (N-terminal domain)"/>
    <property type="match status" value="1"/>
</dbReference>
<feature type="region of interest" description="Disordered" evidence="9">
    <location>
        <begin position="259"/>
        <end position="282"/>
    </location>
</feature>
<comment type="catalytic activity">
    <reaction evidence="1">
        <text>2-(N(omega)-L-arginino)succinate = fumarate + L-arginine</text>
        <dbReference type="Rhea" id="RHEA:24020"/>
        <dbReference type="ChEBI" id="CHEBI:29806"/>
        <dbReference type="ChEBI" id="CHEBI:32682"/>
        <dbReference type="ChEBI" id="CHEBI:57472"/>
        <dbReference type="EC" id="4.3.2.1"/>
    </reaction>
</comment>
<dbReference type="GO" id="GO:0004056">
    <property type="term" value="F:argininosuccinate lyase activity"/>
    <property type="evidence" value="ECO:0007669"/>
    <property type="project" value="UniProtKB-EC"/>
</dbReference>
<feature type="compositionally biased region" description="Basic residues" evidence="9">
    <location>
        <begin position="11"/>
        <end position="22"/>
    </location>
</feature>
<feature type="region of interest" description="Disordered" evidence="9">
    <location>
        <begin position="1"/>
        <end position="87"/>
    </location>
</feature>
<dbReference type="PRINTS" id="PR00149">
    <property type="entry name" value="FUMRATELYASE"/>
</dbReference>
<dbReference type="Pfam" id="PF14698">
    <property type="entry name" value="ASL_C2"/>
    <property type="match status" value="1"/>
</dbReference>
<feature type="domain" description="Argininosuccinate lyase C-terminal" evidence="11">
    <location>
        <begin position="784"/>
        <end position="852"/>
    </location>
</feature>
<evidence type="ECO:0000313" key="12">
    <source>
        <dbReference type="EMBL" id="AQL07235.1"/>
    </source>
</evidence>
<keyword evidence="5" id="KW-0055">Arginine biosynthesis</keyword>
<reference evidence="12" key="1">
    <citation type="submission" date="2015-12" db="EMBL/GenBank/DDBJ databases">
        <title>Update maize B73 reference genome by single molecule sequencing technologies.</title>
        <authorList>
            <consortium name="Maize Genome Sequencing Project"/>
            <person name="Ware D."/>
        </authorList>
    </citation>
    <scope>NUCLEOTIDE SEQUENCE</scope>
    <source>
        <tissue evidence="12">Seedling</tissue>
    </source>
</reference>
<feature type="domain" description="Fumarate lyase N-terminal" evidence="10">
    <location>
        <begin position="390"/>
        <end position="610"/>
    </location>
</feature>
<dbReference type="EMBL" id="CM000785">
    <property type="protein sequence ID" value="AQL07235.1"/>
    <property type="molecule type" value="Genomic_DNA"/>
</dbReference>
<dbReference type="PANTHER" id="PTHR43814">
    <property type="entry name" value="ARGININOSUCCINATE LYASE"/>
    <property type="match status" value="1"/>
</dbReference>